<keyword evidence="2" id="KW-0808">Transferase</keyword>
<sequence length="115" mass="13543">MPTESNENLKLERLRTGESTDSSLLCGDKSYSHGKGERLDRGLANDDWVSQFPKYQIHHLPHSFSDHYLLLITTRREVKRQVERKFKFEAWWVMEESFLGKVKSIWENSTRGLTT</sequence>
<evidence type="ECO:0000313" key="2">
    <source>
        <dbReference type="EMBL" id="KAA3477727.1"/>
    </source>
</evidence>
<evidence type="ECO:0000313" key="3">
    <source>
        <dbReference type="Proteomes" id="UP000325315"/>
    </source>
</evidence>
<protein>
    <submittedName>
        <fullName evidence="2">Reverse transcriptase</fullName>
    </submittedName>
</protein>
<feature type="region of interest" description="Disordered" evidence="1">
    <location>
        <begin position="1"/>
        <end position="37"/>
    </location>
</feature>
<dbReference type="AlphaFoldDB" id="A0A5B6W9B5"/>
<feature type="compositionally biased region" description="Basic and acidic residues" evidence="1">
    <location>
        <begin position="7"/>
        <end position="18"/>
    </location>
</feature>
<dbReference type="GO" id="GO:0003964">
    <property type="term" value="F:RNA-directed DNA polymerase activity"/>
    <property type="evidence" value="ECO:0007669"/>
    <property type="project" value="UniProtKB-KW"/>
</dbReference>
<gene>
    <name evidence="2" type="ORF">EPI10_011593</name>
</gene>
<keyword evidence="2" id="KW-0695">RNA-directed DNA polymerase</keyword>
<dbReference type="Proteomes" id="UP000325315">
    <property type="component" value="Unassembled WGS sequence"/>
</dbReference>
<evidence type="ECO:0000256" key="1">
    <source>
        <dbReference type="SAM" id="MobiDB-lite"/>
    </source>
</evidence>
<organism evidence="2 3">
    <name type="scientific">Gossypium australe</name>
    <dbReference type="NCBI Taxonomy" id="47621"/>
    <lineage>
        <taxon>Eukaryota</taxon>
        <taxon>Viridiplantae</taxon>
        <taxon>Streptophyta</taxon>
        <taxon>Embryophyta</taxon>
        <taxon>Tracheophyta</taxon>
        <taxon>Spermatophyta</taxon>
        <taxon>Magnoliopsida</taxon>
        <taxon>eudicotyledons</taxon>
        <taxon>Gunneridae</taxon>
        <taxon>Pentapetalae</taxon>
        <taxon>rosids</taxon>
        <taxon>malvids</taxon>
        <taxon>Malvales</taxon>
        <taxon>Malvaceae</taxon>
        <taxon>Malvoideae</taxon>
        <taxon>Gossypium</taxon>
    </lineage>
</organism>
<dbReference type="PANTHER" id="PTHR33710:SF71">
    <property type="entry name" value="ENDONUCLEASE_EXONUCLEASE_PHOSPHATASE DOMAIN-CONTAINING PROTEIN"/>
    <property type="match status" value="1"/>
</dbReference>
<dbReference type="OrthoDB" id="999895at2759"/>
<dbReference type="SUPFAM" id="SSF56219">
    <property type="entry name" value="DNase I-like"/>
    <property type="match status" value="1"/>
</dbReference>
<reference evidence="3" key="1">
    <citation type="journal article" date="2019" name="Plant Biotechnol. J.">
        <title>Genome sequencing of the Australian wild diploid species Gossypium australe highlights disease resistance and delayed gland morphogenesis.</title>
        <authorList>
            <person name="Cai Y."/>
            <person name="Cai X."/>
            <person name="Wang Q."/>
            <person name="Wang P."/>
            <person name="Zhang Y."/>
            <person name="Cai C."/>
            <person name="Xu Y."/>
            <person name="Wang K."/>
            <person name="Zhou Z."/>
            <person name="Wang C."/>
            <person name="Geng S."/>
            <person name="Li B."/>
            <person name="Dong Q."/>
            <person name="Hou Y."/>
            <person name="Wang H."/>
            <person name="Ai P."/>
            <person name="Liu Z."/>
            <person name="Yi F."/>
            <person name="Sun M."/>
            <person name="An G."/>
            <person name="Cheng J."/>
            <person name="Zhang Y."/>
            <person name="Shi Q."/>
            <person name="Xie Y."/>
            <person name="Shi X."/>
            <person name="Chang Y."/>
            <person name="Huang F."/>
            <person name="Chen Y."/>
            <person name="Hong S."/>
            <person name="Mi L."/>
            <person name="Sun Q."/>
            <person name="Zhang L."/>
            <person name="Zhou B."/>
            <person name="Peng R."/>
            <person name="Zhang X."/>
            <person name="Liu F."/>
        </authorList>
    </citation>
    <scope>NUCLEOTIDE SEQUENCE [LARGE SCALE GENOMIC DNA]</scope>
    <source>
        <strain evidence="3">cv. PA1801</strain>
    </source>
</reference>
<dbReference type="EMBL" id="SMMG02000004">
    <property type="protein sequence ID" value="KAA3477727.1"/>
    <property type="molecule type" value="Genomic_DNA"/>
</dbReference>
<comment type="caution">
    <text evidence="2">The sequence shown here is derived from an EMBL/GenBank/DDBJ whole genome shotgun (WGS) entry which is preliminary data.</text>
</comment>
<proteinExistence type="predicted"/>
<keyword evidence="2" id="KW-0548">Nucleotidyltransferase</keyword>
<keyword evidence="3" id="KW-1185">Reference proteome</keyword>
<dbReference type="Gene3D" id="3.60.10.10">
    <property type="entry name" value="Endonuclease/exonuclease/phosphatase"/>
    <property type="match status" value="1"/>
</dbReference>
<accession>A0A5B6W9B5</accession>
<dbReference type="InterPro" id="IPR036691">
    <property type="entry name" value="Endo/exonu/phosph_ase_sf"/>
</dbReference>
<name>A0A5B6W9B5_9ROSI</name>
<dbReference type="PANTHER" id="PTHR33710">
    <property type="entry name" value="BNAC02G09200D PROTEIN"/>
    <property type="match status" value="1"/>
</dbReference>